<dbReference type="Pfam" id="PF13837">
    <property type="entry name" value="Myb_DNA-bind_4"/>
    <property type="match status" value="2"/>
</dbReference>
<dbReference type="EMBL" id="KI630480">
    <property type="protein sequence ID" value="EYU38616.1"/>
    <property type="molecule type" value="Genomic_DNA"/>
</dbReference>
<keyword evidence="4" id="KW-0238">DNA-binding</keyword>
<dbReference type="PROSITE" id="PS50090">
    <property type="entry name" value="MYB_LIKE"/>
    <property type="match status" value="2"/>
</dbReference>
<dbReference type="InterPro" id="IPR001005">
    <property type="entry name" value="SANT/Myb"/>
</dbReference>
<evidence type="ECO:0000256" key="2">
    <source>
        <dbReference type="ARBA" id="ARBA00022737"/>
    </source>
</evidence>
<dbReference type="FunFam" id="1.10.10.60:FF:000061">
    <property type="entry name" value="Trihelix transcription factor GT-2"/>
    <property type="match status" value="1"/>
</dbReference>
<organism evidence="9 10">
    <name type="scientific">Erythranthe guttata</name>
    <name type="common">Yellow monkey flower</name>
    <name type="synonym">Mimulus guttatus</name>
    <dbReference type="NCBI Taxonomy" id="4155"/>
    <lineage>
        <taxon>Eukaryota</taxon>
        <taxon>Viridiplantae</taxon>
        <taxon>Streptophyta</taxon>
        <taxon>Embryophyta</taxon>
        <taxon>Tracheophyta</taxon>
        <taxon>Spermatophyta</taxon>
        <taxon>Magnoliopsida</taxon>
        <taxon>eudicotyledons</taxon>
        <taxon>Gunneridae</taxon>
        <taxon>Pentapetalae</taxon>
        <taxon>asterids</taxon>
        <taxon>lamiids</taxon>
        <taxon>Lamiales</taxon>
        <taxon>Phrymaceae</taxon>
        <taxon>Erythranthe</taxon>
    </lineage>
</organism>
<keyword evidence="10" id="KW-1185">Reference proteome</keyword>
<dbReference type="Gene3D" id="1.10.10.60">
    <property type="entry name" value="Homeodomain-like"/>
    <property type="match status" value="2"/>
</dbReference>
<dbReference type="SMART" id="SM00717">
    <property type="entry name" value="SANT"/>
    <property type="match status" value="2"/>
</dbReference>
<proteinExistence type="predicted"/>
<dbReference type="STRING" id="4155.A0A022REI1"/>
<dbReference type="KEGG" id="egt:105956754"/>
<feature type="domain" description="Myb-like" evidence="8">
    <location>
        <begin position="393"/>
        <end position="455"/>
    </location>
</feature>
<feature type="compositionally biased region" description="Basic residues" evidence="7">
    <location>
        <begin position="276"/>
        <end position="286"/>
    </location>
</feature>
<dbReference type="PANTHER" id="PTHR21654:SF60">
    <property type="entry name" value="TRIHELIX TRANSCRIPTION FACTOR PTL"/>
    <property type="match status" value="1"/>
</dbReference>
<feature type="region of interest" description="Disordered" evidence="7">
    <location>
        <begin position="252"/>
        <end position="291"/>
    </location>
</feature>
<feature type="domain" description="Myb-like" evidence="8">
    <location>
        <begin position="102"/>
        <end position="160"/>
    </location>
</feature>
<dbReference type="PANTHER" id="PTHR21654">
    <property type="entry name" value="FI21293P1"/>
    <property type="match status" value="1"/>
</dbReference>
<evidence type="ECO:0000313" key="10">
    <source>
        <dbReference type="Proteomes" id="UP000030748"/>
    </source>
</evidence>
<dbReference type="eggNOG" id="KOG4282">
    <property type="taxonomic scope" value="Eukaryota"/>
</dbReference>
<dbReference type="FunFam" id="1.10.10.60:FF:000342">
    <property type="entry name" value="trihelix transcription factor PTL-like"/>
    <property type="match status" value="1"/>
</dbReference>
<evidence type="ECO:0000256" key="1">
    <source>
        <dbReference type="ARBA" id="ARBA00004123"/>
    </source>
</evidence>
<keyword evidence="5" id="KW-0804">Transcription</keyword>
<feature type="compositionally biased region" description="Low complexity" evidence="7">
    <location>
        <begin position="253"/>
        <end position="265"/>
    </location>
</feature>
<evidence type="ECO:0000256" key="3">
    <source>
        <dbReference type="ARBA" id="ARBA00023015"/>
    </source>
</evidence>
<dbReference type="Proteomes" id="UP000030748">
    <property type="component" value="Unassembled WGS sequence"/>
</dbReference>
<dbReference type="OMA" id="IERQDVW"/>
<protein>
    <recommendedName>
        <fullName evidence="8">Myb-like domain-containing protein</fullName>
    </recommendedName>
</protein>
<dbReference type="GO" id="GO:0003677">
    <property type="term" value="F:DNA binding"/>
    <property type="evidence" value="ECO:0007669"/>
    <property type="project" value="UniProtKB-KW"/>
</dbReference>
<keyword evidence="2" id="KW-0677">Repeat</keyword>
<comment type="subcellular location">
    <subcellularLocation>
        <location evidence="1">Nucleus</location>
    </subcellularLocation>
</comment>
<sequence>MEDQYGMADLRQYITGGRPYFPAVSRQPDFLQSSHHHHRGLISPHPYDMLMFGSDHPNIVLNASAGGGEPSSAAAARGLSVSFEMDAAGGAIGGGDGGCTARWPRQETLALLEIRSNLDSKFKEANQKGPLWDEIARIMCEEHGYQRSGKKCREKFENLYKYYKKTKEGKSGKRQGKHYRFFRQLEALYGDQTASNNNNYNNNNNNNNNNNYSASVISGTNYDRCNYPLANNSNYQEASCLVPKLSAETSHVSFSNCSSDSNTSSSDDESDTNNPRKNKKMKKRGGKRDLKAKIKESIEAQMKKLMEKQEAWMEKMMNTIEHKDQERIMREEQWRKQDSDRIEREHKFWAGERAWMEARDAALMDAFNKFTRKEFTRADNSPSGNYNSNNIIWPESEITRLIQLRNEMESRFQQCRINGSNSDGMLWEEIAAKMGCFGNEQKSASMCREKWDSVNDYLIKCNKKKLRRENINTTTKGGSSCMYYHDDTDNQSIVCNQGLGGLLAYSSCDAISTEPQLSNSTAVNDTCLRYFFGDGYGRS</sequence>
<dbReference type="InterPro" id="IPR044822">
    <property type="entry name" value="Myb_DNA-bind_4"/>
</dbReference>
<dbReference type="AlphaFoldDB" id="A0A022REI1"/>
<gene>
    <name evidence="9" type="ORF">MIMGU_mgv1a022400mg</name>
</gene>
<evidence type="ECO:0000256" key="5">
    <source>
        <dbReference type="ARBA" id="ARBA00023163"/>
    </source>
</evidence>
<dbReference type="GO" id="GO:0005634">
    <property type="term" value="C:nucleus"/>
    <property type="evidence" value="ECO:0007669"/>
    <property type="project" value="UniProtKB-SubCell"/>
</dbReference>
<evidence type="ECO:0000256" key="6">
    <source>
        <dbReference type="ARBA" id="ARBA00023242"/>
    </source>
</evidence>
<name>A0A022REI1_ERYGU</name>
<evidence type="ECO:0000259" key="8">
    <source>
        <dbReference type="PROSITE" id="PS50090"/>
    </source>
</evidence>
<keyword evidence="6" id="KW-0539">Nucleus</keyword>
<evidence type="ECO:0000256" key="4">
    <source>
        <dbReference type="ARBA" id="ARBA00023125"/>
    </source>
</evidence>
<keyword evidence="3" id="KW-0805">Transcription regulation</keyword>
<feature type="compositionally biased region" description="Low complexity" evidence="7">
    <location>
        <begin position="196"/>
        <end position="212"/>
    </location>
</feature>
<dbReference type="GO" id="GO:0006355">
    <property type="term" value="P:regulation of DNA-templated transcription"/>
    <property type="evidence" value="ECO:0007669"/>
    <property type="project" value="UniProtKB-ARBA"/>
</dbReference>
<accession>A0A022REI1</accession>
<dbReference type="CDD" id="cd12203">
    <property type="entry name" value="GT1"/>
    <property type="match status" value="2"/>
</dbReference>
<evidence type="ECO:0000256" key="7">
    <source>
        <dbReference type="SAM" id="MobiDB-lite"/>
    </source>
</evidence>
<dbReference type="OrthoDB" id="1919525at2759"/>
<reference evidence="9 10" key="1">
    <citation type="journal article" date="2013" name="Proc. Natl. Acad. Sci. U.S.A.">
        <title>Fine-scale variation in meiotic recombination in Mimulus inferred from population shotgun sequencing.</title>
        <authorList>
            <person name="Hellsten U."/>
            <person name="Wright K.M."/>
            <person name="Jenkins J."/>
            <person name="Shu S."/>
            <person name="Yuan Y."/>
            <person name="Wessler S.R."/>
            <person name="Schmutz J."/>
            <person name="Willis J.H."/>
            <person name="Rokhsar D.S."/>
        </authorList>
    </citation>
    <scope>NUCLEOTIDE SEQUENCE [LARGE SCALE GENOMIC DNA]</scope>
    <source>
        <strain evidence="10">cv. DUN x IM62</strain>
    </source>
</reference>
<feature type="region of interest" description="Disordered" evidence="7">
    <location>
        <begin position="192"/>
        <end position="215"/>
    </location>
</feature>
<evidence type="ECO:0000313" key="9">
    <source>
        <dbReference type="EMBL" id="EYU38616.1"/>
    </source>
</evidence>